<name>A0A0F9BIB6_9ZZZZ</name>
<feature type="non-terminal residue" evidence="1">
    <location>
        <position position="70"/>
    </location>
</feature>
<protein>
    <recommendedName>
        <fullName evidence="2">Helix-turn-helix domain-containing protein</fullName>
    </recommendedName>
</protein>
<accession>A0A0F9BIB6</accession>
<dbReference type="AlphaFoldDB" id="A0A0F9BIB6"/>
<comment type="caution">
    <text evidence="1">The sequence shown here is derived from an EMBL/GenBank/DDBJ whole genome shotgun (WGS) entry which is preliminary data.</text>
</comment>
<sequence>MALYHSATPYFIEDDPLISQYEILRKVWFGHVPIKQVCLECSLSRSSYYEIEERFVRYGLAGLFSCSSST</sequence>
<evidence type="ECO:0000313" key="1">
    <source>
        <dbReference type="EMBL" id="KKL21580.1"/>
    </source>
</evidence>
<evidence type="ECO:0008006" key="2">
    <source>
        <dbReference type="Google" id="ProtNLM"/>
    </source>
</evidence>
<proteinExistence type="predicted"/>
<dbReference type="EMBL" id="LAZR01037676">
    <property type="protein sequence ID" value="KKL21580.1"/>
    <property type="molecule type" value="Genomic_DNA"/>
</dbReference>
<gene>
    <name evidence="1" type="ORF">LCGC14_2444050</name>
</gene>
<reference evidence="1" key="1">
    <citation type="journal article" date="2015" name="Nature">
        <title>Complex archaea that bridge the gap between prokaryotes and eukaryotes.</title>
        <authorList>
            <person name="Spang A."/>
            <person name="Saw J.H."/>
            <person name="Jorgensen S.L."/>
            <person name="Zaremba-Niedzwiedzka K."/>
            <person name="Martijn J."/>
            <person name="Lind A.E."/>
            <person name="van Eijk R."/>
            <person name="Schleper C."/>
            <person name="Guy L."/>
            <person name="Ettema T.J."/>
        </authorList>
    </citation>
    <scope>NUCLEOTIDE SEQUENCE</scope>
</reference>
<organism evidence="1">
    <name type="scientific">marine sediment metagenome</name>
    <dbReference type="NCBI Taxonomy" id="412755"/>
    <lineage>
        <taxon>unclassified sequences</taxon>
        <taxon>metagenomes</taxon>
        <taxon>ecological metagenomes</taxon>
    </lineage>
</organism>